<gene>
    <name evidence="1" type="ORF">GCM10010468_28810</name>
</gene>
<protein>
    <submittedName>
        <fullName evidence="1">NAD(P)H-binding protein</fullName>
    </submittedName>
</protein>
<organism evidence="1 2">
    <name type="scientific">Actinocorallia longicatena</name>
    <dbReference type="NCBI Taxonomy" id="111803"/>
    <lineage>
        <taxon>Bacteria</taxon>
        <taxon>Bacillati</taxon>
        <taxon>Actinomycetota</taxon>
        <taxon>Actinomycetes</taxon>
        <taxon>Streptosporangiales</taxon>
        <taxon>Thermomonosporaceae</taxon>
        <taxon>Actinocorallia</taxon>
    </lineage>
</organism>
<dbReference type="PANTHER" id="PTHR43162">
    <property type="match status" value="1"/>
</dbReference>
<dbReference type="SUPFAM" id="SSF51735">
    <property type="entry name" value="NAD(P)-binding Rossmann-fold domains"/>
    <property type="match status" value="1"/>
</dbReference>
<accession>A0ABP6Q832</accession>
<dbReference type="InterPro" id="IPR036291">
    <property type="entry name" value="NAD(P)-bd_dom_sf"/>
</dbReference>
<dbReference type="PANTHER" id="PTHR43162:SF1">
    <property type="entry name" value="PRESTALK A DIFFERENTIATION PROTEIN A"/>
    <property type="match status" value="1"/>
</dbReference>
<dbReference type="EMBL" id="BAAAUV010000006">
    <property type="protein sequence ID" value="GAA3210688.1"/>
    <property type="molecule type" value="Genomic_DNA"/>
</dbReference>
<evidence type="ECO:0000313" key="1">
    <source>
        <dbReference type="EMBL" id="GAA3210688.1"/>
    </source>
</evidence>
<proteinExistence type="predicted"/>
<sequence>MNTNENILVIGGTGKTGRRVVERLTALGVPVRGVSRPVFDWTDESTWKPVLDEASIAYVTYSPDLAVPGAAEIVGRFAALAVEQGVRRIVLLSGRGEAGALEGERAVQDSGVQEWTIVRAAWFDQNFSEDFLVEAVRQGEIMLPAGTVAEPFVDLDDLADVATAALTRDGHHGQVYEVTGPRLLTFHDVAAVLTEATGRPVAYVPVTTEQYVETMAAYEVPGEVVALLTHLFTEVLDGRNAYLTNGVERALGRAPRDFADYARAAAATGAWDAAR</sequence>
<comment type="caution">
    <text evidence="1">The sequence shown here is derived from an EMBL/GenBank/DDBJ whole genome shotgun (WGS) entry which is preliminary data.</text>
</comment>
<dbReference type="RefSeq" id="WP_344827784.1">
    <property type="nucleotide sequence ID" value="NZ_BAAAUV010000006.1"/>
</dbReference>
<dbReference type="Gene3D" id="3.40.50.720">
    <property type="entry name" value="NAD(P)-binding Rossmann-like Domain"/>
    <property type="match status" value="1"/>
</dbReference>
<evidence type="ECO:0000313" key="2">
    <source>
        <dbReference type="Proteomes" id="UP001501237"/>
    </source>
</evidence>
<keyword evidence="2" id="KW-1185">Reference proteome</keyword>
<dbReference type="Gene3D" id="3.90.25.10">
    <property type="entry name" value="UDP-galactose 4-epimerase, domain 1"/>
    <property type="match status" value="1"/>
</dbReference>
<dbReference type="Proteomes" id="UP001501237">
    <property type="component" value="Unassembled WGS sequence"/>
</dbReference>
<dbReference type="InterPro" id="IPR051604">
    <property type="entry name" value="Ergot_Alk_Oxidoreductase"/>
</dbReference>
<reference evidence="2" key="1">
    <citation type="journal article" date="2019" name="Int. J. Syst. Evol. Microbiol.">
        <title>The Global Catalogue of Microorganisms (GCM) 10K type strain sequencing project: providing services to taxonomists for standard genome sequencing and annotation.</title>
        <authorList>
            <consortium name="The Broad Institute Genomics Platform"/>
            <consortium name="The Broad Institute Genome Sequencing Center for Infectious Disease"/>
            <person name="Wu L."/>
            <person name="Ma J."/>
        </authorList>
    </citation>
    <scope>NUCLEOTIDE SEQUENCE [LARGE SCALE GENOMIC DNA]</scope>
    <source>
        <strain evidence="2">JCM 9377</strain>
    </source>
</reference>
<name>A0ABP6Q832_9ACTN</name>